<gene>
    <name evidence="2" type="ORF">BN2614_LOCUS10</name>
</gene>
<feature type="non-terminal residue" evidence="2">
    <location>
        <position position="93"/>
    </location>
</feature>
<sequence length="93" mass="9949">GTLILPQEAAGRLCGRLSERTGHSGRRTREPTHGPGDGRGIPPGEEQVGGAPHHAHAPLRLLQHCHQELPPGRGGRQPGSERCRGSPVRLRLL</sequence>
<comment type="caution">
    <text evidence="2">The sequence shown here is derived from an EMBL/GenBank/DDBJ whole genome shotgun (WGS) entry which is preliminary data.</text>
</comment>
<evidence type="ECO:0000313" key="3">
    <source>
        <dbReference type="Proteomes" id="UP000269945"/>
    </source>
</evidence>
<feature type="non-terminal residue" evidence="2">
    <location>
        <position position="1"/>
    </location>
</feature>
<dbReference type="EMBL" id="CYRY02047119">
    <property type="protein sequence ID" value="VCX43033.1"/>
    <property type="molecule type" value="Genomic_DNA"/>
</dbReference>
<dbReference type="Proteomes" id="UP000269945">
    <property type="component" value="Unassembled WGS sequence"/>
</dbReference>
<proteinExistence type="predicted"/>
<dbReference type="AlphaFoldDB" id="A0A9X9MDM0"/>
<reference evidence="2 3" key="1">
    <citation type="submission" date="2018-10" db="EMBL/GenBank/DDBJ databases">
        <authorList>
            <person name="Ekblom R."/>
            <person name="Jareborg N."/>
        </authorList>
    </citation>
    <scope>NUCLEOTIDE SEQUENCE [LARGE SCALE GENOMIC DNA]</scope>
    <source>
        <tissue evidence="2">Muscle</tissue>
    </source>
</reference>
<feature type="region of interest" description="Disordered" evidence="1">
    <location>
        <begin position="1"/>
        <end position="93"/>
    </location>
</feature>
<accession>A0A9X9MDM0</accession>
<evidence type="ECO:0000256" key="1">
    <source>
        <dbReference type="SAM" id="MobiDB-lite"/>
    </source>
</evidence>
<name>A0A9X9MDM0_GULGU</name>
<protein>
    <submittedName>
        <fullName evidence="2">Uncharacterized protein</fullName>
    </submittedName>
</protein>
<organism evidence="2 3">
    <name type="scientific">Gulo gulo</name>
    <name type="common">Wolverine</name>
    <name type="synonym">Gluton</name>
    <dbReference type="NCBI Taxonomy" id="48420"/>
    <lineage>
        <taxon>Eukaryota</taxon>
        <taxon>Metazoa</taxon>
        <taxon>Chordata</taxon>
        <taxon>Craniata</taxon>
        <taxon>Vertebrata</taxon>
        <taxon>Euteleostomi</taxon>
        <taxon>Mammalia</taxon>
        <taxon>Eutheria</taxon>
        <taxon>Laurasiatheria</taxon>
        <taxon>Carnivora</taxon>
        <taxon>Caniformia</taxon>
        <taxon>Musteloidea</taxon>
        <taxon>Mustelidae</taxon>
        <taxon>Guloninae</taxon>
        <taxon>Gulo</taxon>
    </lineage>
</organism>
<feature type="compositionally biased region" description="Basic and acidic residues" evidence="1">
    <location>
        <begin position="17"/>
        <end position="32"/>
    </location>
</feature>
<keyword evidence="3" id="KW-1185">Reference proteome</keyword>
<evidence type="ECO:0000313" key="2">
    <source>
        <dbReference type="EMBL" id="VCX43033.1"/>
    </source>
</evidence>